<feature type="non-terminal residue" evidence="2">
    <location>
        <position position="101"/>
    </location>
</feature>
<evidence type="ECO:0000313" key="3">
    <source>
        <dbReference type="Proteomes" id="UP001189429"/>
    </source>
</evidence>
<organism evidence="2 3">
    <name type="scientific">Prorocentrum cordatum</name>
    <dbReference type="NCBI Taxonomy" id="2364126"/>
    <lineage>
        <taxon>Eukaryota</taxon>
        <taxon>Sar</taxon>
        <taxon>Alveolata</taxon>
        <taxon>Dinophyceae</taxon>
        <taxon>Prorocentrales</taxon>
        <taxon>Prorocentraceae</taxon>
        <taxon>Prorocentrum</taxon>
    </lineage>
</organism>
<evidence type="ECO:0000313" key="2">
    <source>
        <dbReference type="EMBL" id="CAK0821136.1"/>
    </source>
</evidence>
<comment type="caution">
    <text evidence="2">The sequence shown here is derived from an EMBL/GenBank/DDBJ whole genome shotgun (WGS) entry which is preliminary data.</text>
</comment>
<feature type="non-terminal residue" evidence="2">
    <location>
        <position position="1"/>
    </location>
</feature>
<proteinExistence type="predicted"/>
<feature type="region of interest" description="Disordered" evidence="1">
    <location>
        <begin position="56"/>
        <end position="101"/>
    </location>
</feature>
<evidence type="ECO:0008006" key="4">
    <source>
        <dbReference type="Google" id="ProtNLM"/>
    </source>
</evidence>
<dbReference type="Proteomes" id="UP001189429">
    <property type="component" value="Unassembled WGS sequence"/>
</dbReference>
<feature type="compositionally biased region" description="Basic and acidic residues" evidence="1">
    <location>
        <begin position="72"/>
        <end position="94"/>
    </location>
</feature>
<evidence type="ECO:0000256" key="1">
    <source>
        <dbReference type="SAM" id="MobiDB-lite"/>
    </source>
</evidence>
<keyword evidence="3" id="KW-1185">Reference proteome</keyword>
<protein>
    <recommendedName>
        <fullName evidence="4">Eukaryotic translation initiation factor 3 30 kDa subunit</fullName>
    </recommendedName>
</protein>
<accession>A0ABN9RRV9</accession>
<feature type="compositionally biased region" description="Low complexity" evidence="1">
    <location>
        <begin position="59"/>
        <end position="70"/>
    </location>
</feature>
<dbReference type="EMBL" id="CAUYUJ010007555">
    <property type="protein sequence ID" value="CAK0821136.1"/>
    <property type="molecule type" value="Genomic_DNA"/>
</dbReference>
<name>A0ABN9RRV9_9DINO</name>
<reference evidence="2" key="1">
    <citation type="submission" date="2023-10" db="EMBL/GenBank/DDBJ databases">
        <authorList>
            <person name="Chen Y."/>
            <person name="Shah S."/>
            <person name="Dougan E. K."/>
            <person name="Thang M."/>
            <person name="Chan C."/>
        </authorList>
    </citation>
    <scope>NUCLEOTIDE SEQUENCE [LARGE SCALE GENOMIC DNA]</scope>
</reference>
<sequence>EDTGVSRIGGAEKKEDEDTKVDDLALLWEDTEQQKFYEDLCELKDVIPAVLLNSGKGQAPAEAPAAPAAGGEDGKDVKAEEKKEEKKPKEEKDAMVQSDFE</sequence>
<gene>
    <name evidence="2" type="ORF">PCOR1329_LOCUS22545</name>
</gene>